<evidence type="ECO:0000313" key="7">
    <source>
        <dbReference type="Proteomes" id="UP000095300"/>
    </source>
</evidence>
<comment type="subcellular location">
    <subcellularLocation>
        <location evidence="1">Secreted</location>
    </subcellularLocation>
</comment>
<dbReference type="SUPFAM" id="SSF47565">
    <property type="entry name" value="Insect pheromone/odorant-binding proteins"/>
    <property type="match status" value="1"/>
</dbReference>
<dbReference type="Proteomes" id="UP000095300">
    <property type="component" value="Unassembled WGS sequence"/>
</dbReference>
<dbReference type="Pfam" id="PF01395">
    <property type="entry name" value="PBP_GOBP"/>
    <property type="match status" value="1"/>
</dbReference>
<dbReference type="GO" id="GO:0007608">
    <property type="term" value="P:sensory perception of smell"/>
    <property type="evidence" value="ECO:0007669"/>
    <property type="project" value="TreeGrafter"/>
</dbReference>
<dbReference type="VEuPathDB" id="VectorBase:SCAU005411"/>
<dbReference type="GO" id="GO:0005615">
    <property type="term" value="C:extracellular space"/>
    <property type="evidence" value="ECO:0007669"/>
    <property type="project" value="TreeGrafter"/>
</dbReference>
<proteinExistence type="inferred from homology"/>
<organism evidence="6 7">
    <name type="scientific">Stomoxys calcitrans</name>
    <name type="common">Stable fly</name>
    <name type="synonym">Conops calcitrans</name>
    <dbReference type="NCBI Taxonomy" id="35570"/>
    <lineage>
        <taxon>Eukaryota</taxon>
        <taxon>Metazoa</taxon>
        <taxon>Ecdysozoa</taxon>
        <taxon>Arthropoda</taxon>
        <taxon>Hexapoda</taxon>
        <taxon>Insecta</taxon>
        <taxon>Pterygota</taxon>
        <taxon>Neoptera</taxon>
        <taxon>Endopterygota</taxon>
        <taxon>Diptera</taxon>
        <taxon>Brachycera</taxon>
        <taxon>Muscomorpha</taxon>
        <taxon>Muscoidea</taxon>
        <taxon>Muscidae</taxon>
        <taxon>Stomoxys</taxon>
    </lineage>
</organism>
<dbReference type="OrthoDB" id="8194670at2759"/>
<gene>
    <name evidence="6" type="primary">106095523</name>
</gene>
<dbReference type="SMART" id="SM00708">
    <property type="entry name" value="PhBP"/>
    <property type="match status" value="1"/>
</dbReference>
<comment type="similarity">
    <text evidence="2">Belongs to the PBP/GOBP family.</text>
</comment>
<keyword evidence="7" id="KW-1185">Reference proteome</keyword>
<evidence type="ECO:0000256" key="5">
    <source>
        <dbReference type="SAM" id="SignalP"/>
    </source>
</evidence>
<evidence type="ECO:0000313" key="6">
    <source>
        <dbReference type="EnsemblMetazoa" id="SCAU005411-PA"/>
    </source>
</evidence>
<dbReference type="Gene3D" id="1.10.238.20">
    <property type="entry name" value="Pheromone/general odorant binding protein domain"/>
    <property type="match status" value="1"/>
</dbReference>
<dbReference type="PANTHER" id="PTHR11857">
    <property type="entry name" value="ODORANT BINDING PROTEIN-RELATED"/>
    <property type="match status" value="1"/>
</dbReference>
<feature type="chain" id="PRO_5009326160" description="Odorant binding protein" evidence="5">
    <location>
        <begin position="21"/>
        <end position="141"/>
    </location>
</feature>
<feature type="signal peptide" evidence="5">
    <location>
        <begin position="1"/>
        <end position="20"/>
    </location>
</feature>
<name>A0A1I8P702_STOCA</name>
<dbReference type="InterPro" id="IPR006170">
    <property type="entry name" value="PBP/GOBP"/>
</dbReference>
<dbReference type="AlphaFoldDB" id="A0A1I8P702"/>
<dbReference type="EnsemblMetazoa" id="SCAU005411-RA">
    <property type="protein sequence ID" value="SCAU005411-PA"/>
    <property type="gene ID" value="SCAU005411"/>
</dbReference>
<evidence type="ECO:0000256" key="2">
    <source>
        <dbReference type="ARBA" id="ARBA00008098"/>
    </source>
</evidence>
<accession>A0A1I8P702</accession>
<protein>
    <recommendedName>
        <fullName evidence="8">Odorant binding protein</fullName>
    </recommendedName>
</protein>
<evidence type="ECO:0000256" key="1">
    <source>
        <dbReference type="ARBA" id="ARBA00004613"/>
    </source>
</evidence>
<evidence type="ECO:0008006" key="8">
    <source>
        <dbReference type="Google" id="ProtNLM"/>
    </source>
</evidence>
<dbReference type="PANTHER" id="PTHR11857:SF43">
    <property type="entry name" value="GEO07291P1-RELATED"/>
    <property type="match status" value="1"/>
</dbReference>
<keyword evidence="4 5" id="KW-0732">Signal</keyword>
<keyword evidence="3" id="KW-0964">Secreted</keyword>
<dbReference type="KEGG" id="scac:106095523"/>
<sequence>MKSFYIAFLVAVLAMSLVKADIKSDLKKLQKVCTEQSKATPEELNTYFGKGMQKQDATDAVKCHLKCMMEQNGYLKNGAIDQEYVLKIFEVIPALQDHMKGIAAAVEVCKNAKGVNACDTAFKITDCFINTKSGKLAIASY</sequence>
<evidence type="ECO:0000256" key="3">
    <source>
        <dbReference type="ARBA" id="ARBA00022525"/>
    </source>
</evidence>
<dbReference type="CDD" id="cd23992">
    <property type="entry name" value="PBP_GOBP"/>
    <property type="match status" value="1"/>
</dbReference>
<evidence type="ECO:0000256" key="4">
    <source>
        <dbReference type="ARBA" id="ARBA00022729"/>
    </source>
</evidence>
<dbReference type="GO" id="GO:0005549">
    <property type="term" value="F:odorant binding"/>
    <property type="evidence" value="ECO:0007669"/>
    <property type="project" value="InterPro"/>
</dbReference>
<reference evidence="6" key="1">
    <citation type="submission" date="2020-05" db="UniProtKB">
        <authorList>
            <consortium name="EnsemblMetazoa"/>
        </authorList>
    </citation>
    <scope>IDENTIFICATION</scope>
    <source>
        <strain evidence="6">USDA</strain>
    </source>
</reference>
<dbReference type="InterPro" id="IPR036728">
    <property type="entry name" value="PBP_GOBP_sf"/>
</dbReference>